<dbReference type="Gene3D" id="1.10.10.10">
    <property type="entry name" value="Winged helix-like DNA-binding domain superfamily/Winged helix DNA-binding domain"/>
    <property type="match status" value="1"/>
</dbReference>
<comment type="caution">
    <text evidence="2">The sequence shown here is derived from an EMBL/GenBank/DDBJ whole genome shotgun (WGS) entry which is preliminary data.</text>
</comment>
<dbReference type="Proteomes" id="UP001202674">
    <property type="component" value="Unassembled WGS sequence"/>
</dbReference>
<accession>A0AAE3FTF8</accession>
<keyword evidence="3" id="KW-1185">Reference proteome</keyword>
<dbReference type="AlphaFoldDB" id="A0AAE3FTF8"/>
<dbReference type="InterPro" id="IPR036388">
    <property type="entry name" value="WH-like_DNA-bd_sf"/>
</dbReference>
<feature type="domain" description="DUF7344" evidence="1">
    <location>
        <begin position="23"/>
        <end position="104"/>
    </location>
</feature>
<evidence type="ECO:0000313" key="3">
    <source>
        <dbReference type="Proteomes" id="UP001202674"/>
    </source>
</evidence>
<organism evidence="2 3">
    <name type="scientific">Natranaeroarchaeum aerophilus</name>
    <dbReference type="NCBI Taxonomy" id="2917711"/>
    <lineage>
        <taxon>Archaea</taxon>
        <taxon>Methanobacteriati</taxon>
        <taxon>Methanobacteriota</taxon>
        <taxon>Stenosarchaea group</taxon>
        <taxon>Halobacteria</taxon>
        <taxon>Halobacteriales</taxon>
        <taxon>Natronoarchaeaceae</taxon>
        <taxon>Natranaeroarchaeum</taxon>
    </lineage>
</organism>
<evidence type="ECO:0000313" key="2">
    <source>
        <dbReference type="EMBL" id="MCL9815287.1"/>
    </source>
</evidence>
<protein>
    <recommendedName>
        <fullName evidence="1">DUF7344 domain-containing protein</fullName>
    </recommendedName>
</protein>
<gene>
    <name evidence="2" type="ORF">AArcSt11_16680</name>
</gene>
<reference evidence="2 3" key="1">
    <citation type="journal article" date="2022" name="Syst. Appl. Microbiol.">
        <title>Natronocalculus amylovorans gen. nov., sp. nov., and Natranaeroarchaeum aerophilus sp. nov., dominant culturable amylolytic natronoarchaea from hypersaline soda lakes in southwestern Siberia.</title>
        <authorList>
            <person name="Sorokin D.Y."/>
            <person name="Elcheninov A.G."/>
            <person name="Khizhniak T.V."/>
            <person name="Koenen M."/>
            <person name="Bale N.J."/>
            <person name="Damste J.S.S."/>
            <person name="Kublanov I.V."/>
        </authorList>
    </citation>
    <scope>NUCLEOTIDE SEQUENCE [LARGE SCALE GENOMIC DNA]</scope>
    <source>
        <strain evidence="2 3">AArc-St1-1</strain>
    </source>
</reference>
<dbReference type="EMBL" id="JAKRVY010000021">
    <property type="protein sequence ID" value="MCL9815287.1"/>
    <property type="molecule type" value="Genomic_DNA"/>
</dbReference>
<dbReference type="RefSeq" id="WP_250598811.1">
    <property type="nucleotide sequence ID" value="NZ_JAKRVY010000021.1"/>
</dbReference>
<dbReference type="Pfam" id="PF24035">
    <property type="entry name" value="DUF7344"/>
    <property type="match status" value="1"/>
</dbReference>
<dbReference type="InterPro" id="IPR055768">
    <property type="entry name" value="DUF7344"/>
</dbReference>
<sequence length="133" mass="14872">MTPSVAPDFDEKPPSGETLSHIFHLLQSERRRRVIWYLTHLKSNETVTVRRLAKNVASAEQNMPIPEIPNEDYRPVYTNLVQHHLPALADADAIDFNADRKVVTPGQNLNALSVVAGITIPVIALLRSETVNK</sequence>
<proteinExistence type="predicted"/>
<name>A0AAE3FTF8_9EURY</name>
<evidence type="ECO:0000259" key="1">
    <source>
        <dbReference type="Pfam" id="PF24035"/>
    </source>
</evidence>